<dbReference type="CDD" id="cd03357">
    <property type="entry name" value="LbH_MAT_GAT"/>
    <property type="match status" value="1"/>
</dbReference>
<dbReference type="InterPro" id="IPR051159">
    <property type="entry name" value="Hexapeptide_acetyltransf"/>
</dbReference>
<dbReference type="RefSeq" id="WP_038500262.1">
    <property type="nucleotide sequence ID" value="NZ_AFWK01000087.1"/>
</dbReference>
<dbReference type="eggNOG" id="COG0110">
    <property type="taxonomic scope" value="Bacteria"/>
</dbReference>
<dbReference type="Pfam" id="PF00132">
    <property type="entry name" value="Hexapep"/>
    <property type="match status" value="1"/>
</dbReference>
<dbReference type="OrthoDB" id="8612290at2"/>
<dbReference type="Proteomes" id="UP000028945">
    <property type="component" value="Chromosome"/>
</dbReference>
<dbReference type="HOGENOM" id="CLU_051638_3_4_4"/>
<keyword evidence="6" id="KW-1185">Reference proteome</keyword>
<keyword evidence="3" id="KW-0677">Repeat</keyword>
<dbReference type="GO" id="GO:0008374">
    <property type="term" value="F:O-acyltransferase activity"/>
    <property type="evidence" value="ECO:0007669"/>
    <property type="project" value="TreeGrafter"/>
</dbReference>
<dbReference type="PANTHER" id="PTHR23416:SF23">
    <property type="entry name" value="ACETYLTRANSFERASE C18B11.09C-RELATED"/>
    <property type="match status" value="1"/>
</dbReference>
<reference evidence="5 6" key="1">
    <citation type="journal article" date="2014" name="BMC Genomics">
        <title>A genomic perspective on a new bacterial genus and species from the Alcaligenaceae family, Basilea psittacipulmonis.</title>
        <authorList>
            <person name="Whiteson K.L."/>
            <person name="Hernandez D."/>
            <person name="Lazarevic V."/>
            <person name="Gaia N."/>
            <person name="Farinelli L."/>
            <person name="Francois P."/>
            <person name="Pilo P."/>
            <person name="Frey J."/>
            <person name="Schrenzel J."/>
        </authorList>
    </citation>
    <scope>NUCLEOTIDE SEQUENCE [LARGE SCALE GENOMIC DNA]</scope>
    <source>
        <strain evidence="5 6">DSM 24701</strain>
    </source>
</reference>
<dbReference type="AlphaFoldDB" id="A0A077DE48"/>
<organism evidence="5 6">
    <name type="scientific">Basilea psittacipulmonis DSM 24701</name>
    <dbReference type="NCBI Taxonomy" id="1072685"/>
    <lineage>
        <taxon>Bacteria</taxon>
        <taxon>Pseudomonadati</taxon>
        <taxon>Pseudomonadota</taxon>
        <taxon>Betaproteobacteria</taxon>
        <taxon>Burkholderiales</taxon>
        <taxon>Alcaligenaceae</taxon>
        <taxon>Basilea</taxon>
    </lineage>
</organism>
<dbReference type="SUPFAM" id="SSF51161">
    <property type="entry name" value="Trimeric LpxA-like enzymes"/>
    <property type="match status" value="1"/>
</dbReference>
<dbReference type="STRING" id="1072685.IX83_06145"/>
<comment type="similarity">
    <text evidence="1">Belongs to the transferase hexapeptide repeat family.</text>
</comment>
<dbReference type="Gene3D" id="2.160.10.10">
    <property type="entry name" value="Hexapeptide repeat proteins"/>
    <property type="match status" value="1"/>
</dbReference>
<proteinExistence type="inferred from homology"/>
<dbReference type="EMBL" id="CP009238">
    <property type="protein sequence ID" value="AIL32949.1"/>
    <property type="molecule type" value="Genomic_DNA"/>
</dbReference>
<keyword evidence="4" id="KW-0012">Acyltransferase</keyword>
<dbReference type="InterPro" id="IPR018357">
    <property type="entry name" value="Hexapep_transf_CS"/>
</dbReference>
<accession>A0A077DE48</accession>
<evidence type="ECO:0000313" key="6">
    <source>
        <dbReference type="Proteomes" id="UP000028945"/>
    </source>
</evidence>
<dbReference type="PROSITE" id="PS00101">
    <property type="entry name" value="HEXAPEP_TRANSFERASES"/>
    <property type="match status" value="1"/>
</dbReference>
<name>A0A077DE48_9BURK</name>
<protein>
    <submittedName>
        <fullName evidence="5">Acetyltransferase</fullName>
    </submittedName>
</protein>
<evidence type="ECO:0000256" key="3">
    <source>
        <dbReference type="ARBA" id="ARBA00022737"/>
    </source>
</evidence>
<evidence type="ECO:0000313" key="5">
    <source>
        <dbReference type="EMBL" id="AIL32949.1"/>
    </source>
</evidence>
<gene>
    <name evidence="5" type="ORF">IX83_06145</name>
</gene>
<evidence type="ECO:0000256" key="1">
    <source>
        <dbReference type="ARBA" id="ARBA00007274"/>
    </source>
</evidence>
<evidence type="ECO:0000256" key="2">
    <source>
        <dbReference type="ARBA" id="ARBA00022679"/>
    </source>
</evidence>
<dbReference type="PANTHER" id="PTHR23416">
    <property type="entry name" value="SIALIC ACID SYNTHASE-RELATED"/>
    <property type="match status" value="1"/>
</dbReference>
<dbReference type="InterPro" id="IPR001451">
    <property type="entry name" value="Hexapep"/>
</dbReference>
<sequence length="186" mass="20533">MMHTYPLNQTILPDSDWFRDIHDIQAENQKRLMALNQTQPSPDAIRLQLQEITGSKIEESVNVLLPFYSDFGRHIRMGKNIFINTGAMFTDLGGITIEDNVLIGPRVNLITVNHPIDPKERRGIILSPIHIKKNAWIGANATILPGVTIGENAIVAAGSIVNKDVPDNTIVGGVPAKVLKNIESNR</sequence>
<evidence type="ECO:0000256" key="4">
    <source>
        <dbReference type="ARBA" id="ARBA00023315"/>
    </source>
</evidence>
<dbReference type="InterPro" id="IPR011004">
    <property type="entry name" value="Trimer_LpxA-like_sf"/>
</dbReference>
<dbReference type="KEGG" id="bpsi:IX83_06145"/>
<keyword evidence="2 5" id="KW-0808">Transferase</keyword>